<dbReference type="RefSeq" id="WP_046376206.1">
    <property type="nucleotide sequence ID" value="NZ_CP010429.1"/>
</dbReference>
<gene>
    <name evidence="6" type="ORF">SD10_06470</name>
</gene>
<sequence>MKKRIGTIVLSVLAALILLVAMGLAYVKFALPNVDPAPALTIRATAAQIDHGRYLAHHVASCMDCHSTRDFSKLAGPMVPGTEGKGGEGFLREMGFPGNYYAANLTPYYLGKWSDGEIFRAITTGVSRDGHALFPVMPYTSYAKMDPADIKDIIAYLRTLKPIPNAIPAAESDFPMNFIINTIPAQIQAGTRPDTTDHVAYGKYITTFAACAECHTPVDGQGQPLPGMDFAGGRAFPMPAGTLRSMNITPDKSGIGTWTKEAFIARFKAYADQTKVHPAVQEGEFNSLMPWTMLGGMTEQDLGAVYDYLRTLKPVENKVERFTPKARFVANR</sequence>
<dbReference type="PROSITE" id="PS51007">
    <property type="entry name" value="CYTC"/>
    <property type="match status" value="2"/>
</dbReference>
<proteinExistence type="predicted"/>
<keyword evidence="3 4" id="KW-0408">Iron</keyword>
<evidence type="ECO:0000256" key="2">
    <source>
        <dbReference type="ARBA" id="ARBA00022723"/>
    </source>
</evidence>
<evidence type="ECO:0000256" key="4">
    <source>
        <dbReference type="PROSITE-ProRule" id="PRU00433"/>
    </source>
</evidence>
<evidence type="ECO:0000259" key="5">
    <source>
        <dbReference type="PROSITE" id="PS51007"/>
    </source>
</evidence>
<feature type="domain" description="Cytochrome c" evidence="5">
    <location>
        <begin position="197"/>
        <end position="313"/>
    </location>
</feature>
<dbReference type="HOGENOM" id="CLU_028594_2_0_10"/>
<dbReference type="OrthoDB" id="9809720at2"/>
<dbReference type="STRING" id="1379870.SD10_06470"/>
<dbReference type="GO" id="GO:0046872">
    <property type="term" value="F:metal ion binding"/>
    <property type="evidence" value="ECO:0007669"/>
    <property type="project" value="UniProtKB-KW"/>
</dbReference>
<reference evidence="6 7" key="1">
    <citation type="journal article" date="2014" name="Curr. Microbiol.">
        <title>Spirosoma radiotolerans sp. nov., a gamma-radiation-resistant bacterium isolated from gamma ray-irradiated soil.</title>
        <authorList>
            <person name="Lee J.J."/>
            <person name="Srinivasan S."/>
            <person name="Lim S."/>
            <person name="Joe M."/>
            <person name="Im S."/>
            <person name="Bae S.I."/>
            <person name="Park K.R."/>
            <person name="Han J.H."/>
            <person name="Park S.H."/>
            <person name="Joo B.M."/>
            <person name="Park S.J."/>
            <person name="Kim M.K."/>
        </authorList>
    </citation>
    <scope>NUCLEOTIDE SEQUENCE [LARGE SCALE GENOMIC DNA]</scope>
    <source>
        <strain evidence="6 7">DG5A</strain>
    </source>
</reference>
<dbReference type="GO" id="GO:0020037">
    <property type="term" value="F:heme binding"/>
    <property type="evidence" value="ECO:0007669"/>
    <property type="project" value="InterPro"/>
</dbReference>
<protein>
    <submittedName>
        <fullName evidence="6">Cytochrome C</fullName>
    </submittedName>
</protein>
<dbReference type="EMBL" id="CP010429">
    <property type="protein sequence ID" value="AKD54607.1"/>
    <property type="molecule type" value="Genomic_DNA"/>
</dbReference>
<dbReference type="AlphaFoldDB" id="A0A0E3V604"/>
<keyword evidence="2 4" id="KW-0479">Metal-binding</keyword>
<keyword evidence="7" id="KW-1185">Reference proteome</keyword>
<dbReference type="GO" id="GO:0009055">
    <property type="term" value="F:electron transfer activity"/>
    <property type="evidence" value="ECO:0007669"/>
    <property type="project" value="InterPro"/>
</dbReference>
<name>A0A0E3V604_9BACT</name>
<keyword evidence="1 4" id="KW-0349">Heme</keyword>
<dbReference type="InterPro" id="IPR036909">
    <property type="entry name" value="Cyt_c-like_dom_sf"/>
</dbReference>
<evidence type="ECO:0000313" key="6">
    <source>
        <dbReference type="EMBL" id="AKD54607.1"/>
    </source>
</evidence>
<dbReference type="InterPro" id="IPR051459">
    <property type="entry name" value="Cytochrome_c-type_DH"/>
</dbReference>
<dbReference type="KEGG" id="srd:SD10_06470"/>
<feature type="domain" description="Cytochrome c" evidence="5">
    <location>
        <begin position="47"/>
        <end position="161"/>
    </location>
</feature>
<dbReference type="PANTHER" id="PTHR35008:SF8">
    <property type="entry name" value="ALCOHOL DEHYDROGENASE CYTOCHROME C SUBUNIT"/>
    <property type="match status" value="1"/>
</dbReference>
<organism evidence="6 7">
    <name type="scientific">Spirosoma radiotolerans</name>
    <dbReference type="NCBI Taxonomy" id="1379870"/>
    <lineage>
        <taxon>Bacteria</taxon>
        <taxon>Pseudomonadati</taxon>
        <taxon>Bacteroidota</taxon>
        <taxon>Cytophagia</taxon>
        <taxon>Cytophagales</taxon>
        <taxon>Cytophagaceae</taxon>
        <taxon>Spirosoma</taxon>
    </lineage>
</organism>
<dbReference type="SUPFAM" id="SSF46626">
    <property type="entry name" value="Cytochrome c"/>
    <property type="match status" value="2"/>
</dbReference>
<evidence type="ECO:0000313" key="7">
    <source>
        <dbReference type="Proteomes" id="UP000033054"/>
    </source>
</evidence>
<dbReference type="Pfam" id="PF00034">
    <property type="entry name" value="Cytochrom_C"/>
    <property type="match status" value="1"/>
</dbReference>
<dbReference type="Proteomes" id="UP000033054">
    <property type="component" value="Chromosome"/>
</dbReference>
<dbReference type="InterPro" id="IPR009056">
    <property type="entry name" value="Cyt_c-like_dom"/>
</dbReference>
<dbReference type="Gene3D" id="1.10.760.10">
    <property type="entry name" value="Cytochrome c-like domain"/>
    <property type="match status" value="2"/>
</dbReference>
<dbReference type="PANTHER" id="PTHR35008">
    <property type="entry name" value="BLL4482 PROTEIN-RELATED"/>
    <property type="match status" value="1"/>
</dbReference>
<dbReference type="PATRIC" id="fig|1379870.5.peg.1409"/>
<evidence type="ECO:0000256" key="1">
    <source>
        <dbReference type="ARBA" id="ARBA00022617"/>
    </source>
</evidence>
<accession>A0A0E3V604</accession>
<evidence type="ECO:0000256" key="3">
    <source>
        <dbReference type="ARBA" id="ARBA00023004"/>
    </source>
</evidence>